<gene>
    <name evidence="1" type="ORF">M404DRAFT_693610</name>
</gene>
<reference evidence="2" key="2">
    <citation type="submission" date="2015-01" db="EMBL/GenBank/DDBJ databases">
        <title>Evolutionary Origins and Diversification of the Mycorrhizal Mutualists.</title>
        <authorList>
            <consortium name="DOE Joint Genome Institute"/>
            <consortium name="Mycorrhizal Genomics Consortium"/>
            <person name="Kohler A."/>
            <person name="Kuo A."/>
            <person name="Nagy L.G."/>
            <person name="Floudas D."/>
            <person name="Copeland A."/>
            <person name="Barry K.W."/>
            <person name="Cichocki N."/>
            <person name="Veneault-Fourrey C."/>
            <person name="LaButti K."/>
            <person name="Lindquist E.A."/>
            <person name="Lipzen A."/>
            <person name="Lundell T."/>
            <person name="Morin E."/>
            <person name="Murat C."/>
            <person name="Riley R."/>
            <person name="Ohm R."/>
            <person name="Sun H."/>
            <person name="Tunlid A."/>
            <person name="Henrissat B."/>
            <person name="Grigoriev I.V."/>
            <person name="Hibbett D.S."/>
            <person name="Martin F."/>
        </authorList>
    </citation>
    <scope>NUCLEOTIDE SEQUENCE [LARGE SCALE GENOMIC DNA]</scope>
    <source>
        <strain evidence="2">Marx 270</strain>
    </source>
</reference>
<evidence type="ECO:0000313" key="1">
    <source>
        <dbReference type="EMBL" id="KIO12769.1"/>
    </source>
</evidence>
<proteinExistence type="predicted"/>
<evidence type="ECO:0000313" key="2">
    <source>
        <dbReference type="Proteomes" id="UP000054217"/>
    </source>
</evidence>
<dbReference type="EMBL" id="KN831947">
    <property type="protein sequence ID" value="KIO12769.1"/>
    <property type="molecule type" value="Genomic_DNA"/>
</dbReference>
<keyword evidence="2" id="KW-1185">Reference proteome</keyword>
<reference evidence="1 2" key="1">
    <citation type="submission" date="2014-04" db="EMBL/GenBank/DDBJ databases">
        <authorList>
            <consortium name="DOE Joint Genome Institute"/>
            <person name="Kuo A."/>
            <person name="Kohler A."/>
            <person name="Costa M.D."/>
            <person name="Nagy L.G."/>
            <person name="Floudas D."/>
            <person name="Copeland A."/>
            <person name="Barry K.W."/>
            <person name="Cichocki N."/>
            <person name="Veneault-Fourrey C."/>
            <person name="LaButti K."/>
            <person name="Lindquist E.A."/>
            <person name="Lipzen A."/>
            <person name="Lundell T."/>
            <person name="Morin E."/>
            <person name="Murat C."/>
            <person name="Sun H."/>
            <person name="Tunlid A."/>
            <person name="Henrissat B."/>
            <person name="Grigoriev I.V."/>
            <person name="Hibbett D.S."/>
            <person name="Martin F."/>
            <person name="Nordberg H.P."/>
            <person name="Cantor M.N."/>
            <person name="Hua S.X."/>
        </authorList>
    </citation>
    <scope>NUCLEOTIDE SEQUENCE [LARGE SCALE GENOMIC DNA]</scope>
    <source>
        <strain evidence="1 2">Marx 270</strain>
    </source>
</reference>
<protein>
    <submittedName>
        <fullName evidence="1">Uncharacterized protein</fullName>
    </submittedName>
</protein>
<name>A0A0C3PV99_PISTI</name>
<dbReference type="InParanoid" id="A0A0C3PV99"/>
<organism evidence="1 2">
    <name type="scientific">Pisolithus tinctorius Marx 270</name>
    <dbReference type="NCBI Taxonomy" id="870435"/>
    <lineage>
        <taxon>Eukaryota</taxon>
        <taxon>Fungi</taxon>
        <taxon>Dikarya</taxon>
        <taxon>Basidiomycota</taxon>
        <taxon>Agaricomycotina</taxon>
        <taxon>Agaricomycetes</taxon>
        <taxon>Agaricomycetidae</taxon>
        <taxon>Boletales</taxon>
        <taxon>Sclerodermatineae</taxon>
        <taxon>Pisolithaceae</taxon>
        <taxon>Pisolithus</taxon>
    </lineage>
</organism>
<dbReference type="AlphaFoldDB" id="A0A0C3PV99"/>
<accession>A0A0C3PV99</accession>
<dbReference type="Proteomes" id="UP000054217">
    <property type="component" value="Unassembled WGS sequence"/>
</dbReference>
<sequence length="148" mass="16231">MGVCPVPRSKHDPQRLWRRRQCKQCPNLGSLRKTGIRHFQSRSRLRTTSSLESCAVKPCEVAVVADFIYSALSVHSVGGIPVLAVNTTPPAHVGLLLCVTTQIKFAGHHECVGRTCGSRAVNPNFPTVHCCPREQGPPVLRPSRYAQP</sequence>
<dbReference type="HOGENOM" id="CLU_1759567_0_0_1"/>